<name>A0AA49IXX6_9PROT</name>
<proteinExistence type="predicted"/>
<sequence length="340" mass="37030">MLLPLIDAGVLRMPRDMINIRDARGWRSEMEAGGYRGVVVGTSDSESGREVESATRSGAALARLPVIAFEDFPGNFRHQDDAGETTLVVESEQAGRIAKDRLGGNCPRMLVFPPVRYDSQRTRLRELRERTRAAWACMALSPPPVLWAGQPETGECLRTLDALLPALRGEGAVLLFKAHPRDRGYPSAYAHLFDKPDGRVRDVTSLDVDAVMALGPRLVVTQFSSVAVEAGFHGVPAMNVLLPEAGGSLLLTKKGYRIPPWCSAGAAYVAVEEPGMPAMLHEALRDDLGRERIISRFDRYFSASSVVLPRLVRMLEDFPTMGGMATVTAVSGDSDNAQAR</sequence>
<protein>
    <submittedName>
        <fullName evidence="1">Uncharacterized protein</fullName>
    </submittedName>
</protein>
<accession>A0AA49IXX6</accession>
<dbReference type="AlphaFoldDB" id="A0AA49IXX6"/>
<reference evidence="1" key="1">
    <citation type="journal article" date="2023" name="Nat. Microbiol.">
        <title>Enrichment and characterization of a nitric oxide-reducing microbial community in a continuous bioreactor.</title>
        <authorList>
            <person name="Garrido-Amador P."/>
            <person name="Stortenbeker N."/>
            <person name="Wessels H.J.C.T."/>
            <person name="Speth D.R."/>
            <person name="Garcia-Heredia I."/>
            <person name="Kartal B."/>
        </authorList>
    </citation>
    <scope>NUCLEOTIDE SEQUENCE</scope>
    <source>
        <strain evidence="1">MAG1</strain>
    </source>
</reference>
<evidence type="ECO:0000313" key="1">
    <source>
        <dbReference type="EMBL" id="WIM05129.1"/>
    </source>
</evidence>
<dbReference type="EMBL" id="CP107246">
    <property type="protein sequence ID" value="WIM05129.1"/>
    <property type="molecule type" value="Genomic_DNA"/>
</dbReference>
<dbReference type="Proteomes" id="UP001234916">
    <property type="component" value="Chromosome"/>
</dbReference>
<gene>
    <name evidence="1" type="ORF">OHM77_10540</name>
</gene>
<dbReference type="KEGG" id="npv:OHM77_10540"/>
<organism evidence="1">
    <name type="scientific">Candidatus Nitricoxidivorans perseverans</name>
    <dbReference type="NCBI Taxonomy" id="2975601"/>
    <lineage>
        <taxon>Bacteria</taxon>
        <taxon>Pseudomonadati</taxon>
        <taxon>Pseudomonadota</taxon>
        <taxon>Betaproteobacteria</taxon>
        <taxon>Nitrosomonadales</taxon>
        <taxon>Sterolibacteriaceae</taxon>
        <taxon>Candidatus Nitricoxidivorans</taxon>
    </lineage>
</organism>